<accession>A0A8K1FLF3</accession>
<evidence type="ECO:0000256" key="1">
    <source>
        <dbReference type="SAM" id="MobiDB-lite"/>
    </source>
</evidence>
<name>A0A8K1FLF3_PYTOL</name>
<dbReference type="Proteomes" id="UP000794436">
    <property type="component" value="Unassembled WGS sequence"/>
</dbReference>
<feature type="region of interest" description="Disordered" evidence="1">
    <location>
        <begin position="85"/>
        <end position="130"/>
    </location>
</feature>
<feature type="region of interest" description="Disordered" evidence="1">
    <location>
        <begin position="525"/>
        <end position="558"/>
    </location>
</feature>
<dbReference type="AlphaFoldDB" id="A0A8K1FLF3"/>
<dbReference type="OrthoDB" id="261426at2759"/>
<sequence>MESLETQYVRDVERHKIVEQELGEAERLRDQEQLEFARIRECHTPRPSWDQVIAETPELSSQRFDWDLLLESATTSSQALMQRRLEAAHGSSGDSVEDSDTSDEDDDDLDDDNYLDDEANGDGHGPPRVTTTQQLVREILQWIERLQKHCGVNLHLSRIWHDIEAARVELNILHHQLERAMRKRNKFSLQNAAVAMGIDLAPSKKNTKQEYIVVLGIHDEIPPFLRHQGKIKYRALKKSDIENFVRKVWVEKRKRERRNPLLRVRLEEIIYEKLQRKYGFQPLVAEWGYNTLLALNMFAWDAEIELFLLCLTDAVSDQVYVDQEVMIQTCHALLLRLSTTYYNESFVSERRVLLKDALVTLRKFFPLKTSIQLQALEKAMIRDMHKMKRGGNDSILYIDDIFPMNMSYPRGFFVKTMRTQHFKEIQEYYSHLVSEMGARDTKRTGELLVAAVKEAMLAIDPLADPNAVYAALMRGVGAKTRAQLKMYEIVNYRGLLRKMNRTGLLKFALNFDPRAEVNWQRRKSVDTTVAPANTESPSEPLPRRVSVMPTRLNEDASS</sequence>
<organism evidence="2 3">
    <name type="scientific">Pythium oligandrum</name>
    <name type="common">Mycoparasitic fungus</name>
    <dbReference type="NCBI Taxonomy" id="41045"/>
    <lineage>
        <taxon>Eukaryota</taxon>
        <taxon>Sar</taxon>
        <taxon>Stramenopiles</taxon>
        <taxon>Oomycota</taxon>
        <taxon>Peronosporomycetes</taxon>
        <taxon>Pythiales</taxon>
        <taxon>Pythiaceae</taxon>
        <taxon>Pythium</taxon>
    </lineage>
</organism>
<feature type="compositionally biased region" description="Acidic residues" evidence="1">
    <location>
        <begin position="95"/>
        <end position="120"/>
    </location>
</feature>
<evidence type="ECO:0000313" key="2">
    <source>
        <dbReference type="EMBL" id="TMW62623.1"/>
    </source>
</evidence>
<proteinExistence type="predicted"/>
<feature type="compositionally biased region" description="Polar residues" evidence="1">
    <location>
        <begin position="526"/>
        <end position="537"/>
    </location>
</feature>
<protein>
    <submittedName>
        <fullName evidence="2">Uncharacterized protein</fullName>
    </submittedName>
</protein>
<dbReference type="PANTHER" id="PTHR16306">
    <property type="entry name" value="TRANSLIN-ASSOCIATED FACTOR X-INTERACTING PROTEIN 1"/>
    <property type="match status" value="1"/>
</dbReference>
<keyword evidence="3" id="KW-1185">Reference proteome</keyword>
<dbReference type="GO" id="GO:0005737">
    <property type="term" value="C:cytoplasm"/>
    <property type="evidence" value="ECO:0007669"/>
    <property type="project" value="TreeGrafter"/>
</dbReference>
<dbReference type="EMBL" id="SPLM01000073">
    <property type="protein sequence ID" value="TMW62623.1"/>
    <property type="molecule type" value="Genomic_DNA"/>
</dbReference>
<dbReference type="PANTHER" id="PTHR16306:SF0">
    <property type="entry name" value="TRANSLIN-ASSOCIATED FACTOR X-INTERACTING PROTEIN 1"/>
    <property type="match status" value="1"/>
</dbReference>
<comment type="caution">
    <text evidence="2">The sequence shown here is derived from an EMBL/GenBank/DDBJ whole genome shotgun (WGS) entry which is preliminary data.</text>
</comment>
<reference evidence="2" key="1">
    <citation type="submission" date="2019-03" db="EMBL/GenBank/DDBJ databases">
        <title>Long read genome sequence of the mycoparasitic Pythium oligandrum ATCC 38472 isolated from sugarbeet rhizosphere.</title>
        <authorList>
            <person name="Gaulin E."/>
        </authorList>
    </citation>
    <scope>NUCLEOTIDE SEQUENCE</scope>
    <source>
        <strain evidence="2">ATCC 38472_TT</strain>
    </source>
</reference>
<evidence type="ECO:0000313" key="3">
    <source>
        <dbReference type="Proteomes" id="UP000794436"/>
    </source>
</evidence>
<gene>
    <name evidence="2" type="ORF">Poli38472_005241</name>
</gene>